<evidence type="ECO:0000256" key="7">
    <source>
        <dbReference type="ARBA" id="ARBA00022692"/>
    </source>
</evidence>
<dbReference type="Gene3D" id="1.10.1450.10">
    <property type="entry name" value="Tetraspanin"/>
    <property type="match status" value="1"/>
</dbReference>
<dbReference type="PANTHER" id="PTHR19282">
    <property type="entry name" value="TETRASPANIN"/>
    <property type="match status" value="1"/>
</dbReference>
<dbReference type="GO" id="GO:0007399">
    <property type="term" value="P:nervous system development"/>
    <property type="evidence" value="ECO:0007669"/>
    <property type="project" value="UniProtKB-ARBA"/>
</dbReference>
<organism evidence="16 17">
    <name type="scientific">Microtus ochrogaster</name>
    <name type="common">Prairie vole</name>
    <dbReference type="NCBI Taxonomy" id="79684"/>
    <lineage>
        <taxon>Eukaryota</taxon>
        <taxon>Metazoa</taxon>
        <taxon>Chordata</taxon>
        <taxon>Craniata</taxon>
        <taxon>Vertebrata</taxon>
        <taxon>Euteleostomi</taxon>
        <taxon>Mammalia</taxon>
        <taxon>Eutheria</taxon>
        <taxon>Euarchontoglires</taxon>
        <taxon>Glires</taxon>
        <taxon>Rodentia</taxon>
        <taxon>Myomorpha</taxon>
        <taxon>Muroidea</taxon>
        <taxon>Cricetidae</taxon>
        <taxon>Arvicolinae</taxon>
        <taxon>Microtus</taxon>
    </lineage>
</organism>
<evidence type="ECO:0000256" key="3">
    <source>
        <dbReference type="ARBA" id="ARBA00006840"/>
    </source>
</evidence>
<evidence type="ECO:0000256" key="10">
    <source>
        <dbReference type="ARBA" id="ARBA00023136"/>
    </source>
</evidence>
<dbReference type="AlphaFoldDB" id="A0A8J6L6I3"/>
<feature type="transmembrane region" description="Helical" evidence="15">
    <location>
        <begin position="6"/>
        <end position="24"/>
    </location>
</feature>
<evidence type="ECO:0000256" key="1">
    <source>
        <dbReference type="ARBA" id="ARBA00004550"/>
    </source>
</evidence>
<keyword evidence="9 15" id="KW-1133">Transmembrane helix</keyword>
<dbReference type="InterPro" id="IPR018499">
    <property type="entry name" value="Tetraspanin/Peripherin"/>
</dbReference>
<evidence type="ECO:0000256" key="12">
    <source>
        <dbReference type="ARBA" id="ARBA00023157"/>
    </source>
</evidence>
<dbReference type="GO" id="GO:0007338">
    <property type="term" value="P:single fertilization"/>
    <property type="evidence" value="ECO:0007669"/>
    <property type="project" value="UniProtKB-KW"/>
</dbReference>
<dbReference type="Proteomes" id="UP000710432">
    <property type="component" value="Unassembled WGS sequence"/>
</dbReference>
<keyword evidence="12" id="KW-1015">Disulfide bond</keyword>
<evidence type="ECO:0000256" key="13">
    <source>
        <dbReference type="ARBA" id="ARBA00023279"/>
    </source>
</evidence>
<dbReference type="InterPro" id="IPR008952">
    <property type="entry name" value="Tetraspanin_EC2_sf"/>
</dbReference>
<protein>
    <recommendedName>
        <fullName evidence="4">CD9 antigen</fullName>
    </recommendedName>
</protein>
<dbReference type="GO" id="GO:0005178">
    <property type="term" value="F:integrin binding"/>
    <property type="evidence" value="ECO:0007669"/>
    <property type="project" value="UniProtKB-ARBA"/>
</dbReference>
<keyword evidence="8" id="KW-0130">Cell adhesion</keyword>
<evidence type="ECO:0000256" key="8">
    <source>
        <dbReference type="ARBA" id="ARBA00022889"/>
    </source>
</evidence>
<name>A0A8J6L6I3_MICOH</name>
<evidence type="ECO:0000256" key="15">
    <source>
        <dbReference type="SAM" id="Phobius"/>
    </source>
</evidence>
<comment type="caution">
    <text evidence="16">The sequence shown here is derived from an EMBL/GenBank/DDBJ whole genome shotgun (WGS) entry which is preliminary data.</text>
</comment>
<dbReference type="InterPro" id="IPR018503">
    <property type="entry name" value="Tetraspanin_CS"/>
</dbReference>
<comment type="similarity">
    <text evidence="3">Belongs to the tetraspanin (TM4SF) family.</text>
</comment>
<dbReference type="GO" id="GO:0070062">
    <property type="term" value="C:extracellular exosome"/>
    <property type="evidence" value="ECO:0007669"/>
    <property type="project" value="UniProtKB-ARBA"/>
</dbReference>
<keyword evidence="10 15" id="KW-0472">Membrane</keyword>
<keyword evidence="11" id="KW-0564">Palmitate</keyword>
<evidence type="ECO:0000256" key="14">
    <source>
        <dbReference type="ARBA" id="ARBA00023288"/>
    </source>
</evidence>
<feature type="non-terminal residue" evidence="16">
    <location>
        <position position="1"/>
    </location>
</feature>
<dbReference type="Pfam" id="PF00335">
    <property type="entry name" value="Tetraspanin"/>
    <property type="match status" value="1"/>
</dbReference>
<evidence type="ECO:0000256" key="9">
    <source>
        <dbReference type="ARBA" id="ARBA00022989"/>
    </source>
</evidence>
<reference evidence="16" key="1">
    <citation type="submission" date="2020-03" db="EMBL/GenBank/DDBJ databases">
        <title>Studies in the Genomics of Life Span.</title>
        <authorList>
            <person name="Glass D."/>
        </authorList>
    </citation>
    <scope>NUCLEOTIDE SEQUENCE</scope>
    <source>
        <strain evidence="16">LTLLF</strain>
        <tissue evidence="16">Muscle</tissue>
    </source>
</reference>
<dbReference type="FunFam" id="1.10.1450.10:FF:000016">
    <property type="entry name" value="Tetraspanin"/>
    <property type="match status" value="1"/>
</dbReference>
<accession>A0A8J6L6I3</accession>
<feature type="transmembrane region" description="Helical" evidence="15">
    <location>
        <begin position="31"/>
        <end position="53"/>
    </location>
</feature>
<evidence type="ECO:0000313" key="17">
    <source>
        <dbReference type="Proteomes" id="UP000710432"/>
    </source>
</evidence>
<evidence type="ECO:0000256" key="2">
    <source>
        <dbReference type="ARBA" id="ARBA00004651"/>
    </source>
</evidence>
<evidence type="ECO:0000256" key="6">
    <source>
        <dbReference type="ARBA" id="ARBA00022525"/>
    </source>
</evidence>
<dbReference type="GO" id="GO:0030154">
    <property type="term" value="P:cell differentiation"/>
    <property type="evidence" value="ECO:0007669"/>
    <property type="project" value="UniProtKB-ARBA"/>
</dbReference>
<dbReference type="GO" id="GO:0007155">
    <property type="term" value="P:cell adhesion"/>
    <property type="evidence" value="ECO:0007669"/>
    <property type="project" value="UniProtKB-KW"/>
</dbReference>
<dbReference type="GO" id="GO:0005886">
    <property type="term" value="C:plasma membrane"/>
    <property type="evidence" value="ECO:0007669"/>
    <property type="project" value="UniProtKB-SubCell"/>
</dbReference>
<sequence>GVYILIGAGALMMLVGFLGCCGAVQESQCMLGLFFGFLLVIFAIEIAAAVWGYTHKDEVIKEVQEFYKDTYQKLKSKDEPQRETLKAIHMALNCCGLAGGLEQFISDICPKKELLESFQVKVKLEQTSGTPPCCLGKPLQGKGEFSNILPQGLFP</sequence>
<evidence type="ECO:0000256" key="4">
    <source>
        <dbReference type="ARBA" id="ARBA00015048"/>
    </source>
</evidence>
<keyword evidence="6" id="KW-0964">Secreted</keyword>
<keyword evidence="5" id="KW-1003">Cell membrane</keyword>
<evidence type="ECO:0000313" key="16">
    <source>
        <dbReference type="EMBL" id="KAH0516217.1"/>
    </source>
</evidence>
<gene>
    <name evidence="16" type="ORF">LTLLF_103475</name>
</gene>
<dbReference type="PANTHER" id="PTHR19282:SF163">
    <property type="entry name" value="CD9 ANTIGEN"/>
    <property type="match status" value="1"/>
</dbReference>
<proteinExistence type="inferred from homology"/>
<evidence type="ECO:0000256" key="11">
    <source>
        <dbReference type="ARBA" id="ARBA00023139"/>
    </source>
</evidence>
<keyword evidence="13" id="KW-0278">Fertilization</keyword>
<keyword evidence="14" id="KW-0449">Lipoprotein</keyword>
<keyword evidence="7 15" id="KW-0812">Transmembrane</keyword>
<comment type="subcellular location">
    <subcellularLocation>
        <location evidence="2">Cell membrane</location>
        <topology evidence="2">Multi-pass membrane protein</topology>
    </subcellularLocation>
    <subcellularLocation>
        <location evidence="1">Secreted</location>
        <location evidence="1">Extracellular exosome</location>
    </subcellularLocation>
</comment>
<dbReference type="EMBL" id="JAATJU010020622">
    <property type="protein sequence ID" value="KAH0516217.1"/>
    <property type="molecule type" value="Genomic_DNA"/>
</dbReference>
<evidence type="ECO:0000256" key="5">
    <source>
        <dbReference type="ARBA" id="ARBA00022475"/>
    </source>
</evidence>
<dbReference type="PROSITE" id="PS00421">
    <property type="entry name" value="TM4_1"/>
    <property type="match status" value="1"/>
</dbReference>
<dbReference type="SUPFAM" id="SSF48652">
    <property type="entry name" value="Tetraspanin"/>
    <property type="match status" value="1"/>
</dbReference>